<gene>
    <name evidence="4" type="ORF">E4V82_10355</name>
</gene>
<feature type="domain" description="PNPLA" evidence="3">
    <location>
        <begin position="26"/>
        <end position="240"/>
    </location>
</feature>
<dbReference type="Proteomes" id="UP000342249">
    <property type="component" value="Unassembled WGS sequence"/>
</dbReference>
<feature type="active site" description="Nucleophile" evidence="2">
    <location>
        <position position="59"/>
    </location>
</feature>
<feature type="short sequence motif" description="GXSXG" evidence="2">
    <location>
        <begin position="57"/>
        <end position="61"/>
    </location>
</feature>
<dbReference type="PROSITE" id="PS51635">
    <property type="entry name" value="PNPLA"/>
    <property type="match status" value="1"/>
</dbReference>
<accession>A0A5N7J1B5</accession>
<dbReference type="Gene3D" id="3.40.1090.10">
    <property type="entry name" value="Cytosolic phospholipase A2 catalytic domain"/>
    <property type="match status" value="1"/>
</dbReference>
<keyword evidence="2" id="KW-0378">Hydrolase</keyword>
<evidence type="ECO:0000259" key="3">
    <source>
        <dbReference type="PROSITE" id="PS51635"/>
    </source>
</evidence>
<dbReference type="GO" id="GO:0016042">
    <property type="term" value="P:lipid catabolic process"/>
    <property type="evidence" value="ECO:0007669"/>
    <property type="project" value="UniProtKB-UniRule"/>
</dbReference>
<dbReference type="GO" id="GO:0016787">
    <property type="term" value="F:hydrolase activity"/>
    <property type="evidence" value="ECO:0007669"/>
    <property type="project" value="UniProtKB-UniRule"/>
</dbReference>
<evidence type="ECO:0000256" key="1">
    <source>
        <dbReference type="ARBA" id="ARBA00023098"/>
    </source>
</evidence>
<dbReference type="InterPro" id="IPR052580">
    <property type="entry name" value="Lipid_Hydrolase"/>
</dbReference>
<dbReference type="EMBL" id="SPSF01000027">
    <property type="protein sequence ID" value="MPQ62511.1"/>
    <property type="molecule type" value="Genomic_DNA"/>
</dbReference>
<dbReference type="Pfam" id="PF01734">
    <property type="entry name" value="Patatin"/>
    <property type="match status" value="1"/>
</dbReference>
<dbReference type="PANTHER" id="PTHR46394">
    <property type="entry name" value="ANNEXIN"/>
    <property type="match status" value="1"/>
</dbReference>
<keyword evidence="2" id="KW-0442">Lipid degradation</keyword>
<feature type="short sequence motif" description="GXGXXG" evidence="2">
    <location>
        <begin position="30"/>
        <end position="35"/>
    </location>
</feature>
<protein>
    <submittedName>
        <fullName evidence="4">Phospholipase</fullName>
    </submittedName>
</protein>
<dbReference type="InterPro" id="IPR016035">
    <property type="entry name" value="Acyl_Trfase/lysoPLipase"/>
</dbReference>
<feature type="active site" description="Proton acceptor" evidence="2">
    <location>
        <position position="227"/>
    </location>
</feature>
<evidence type="ECO:0000256" key="2">
    <source>
        <dbReference type="PROSITE-ProRule" id="PRU01161"/>
    </source>
</evidence>
<dbReference type="PANTHER" id="PTHR46394:SF1">
    <property type="entry name" value="PNPLA DOMAIN-CONTAINING PROTEIN"/>
    <property type="match status" value="1"/>
</dbReference>
<evidence type="ECO:0000313" key="4">
    <source>
        <dbReference type="EMBL" id="MPQ62511.1"/>
    </source>
</evidence>
<dbReference type="CDD" id="cd07207">
    <property type="entry name" value="Pat_ExoU_VipD_like"/>
    <property type="match status" value="1"/>
</dbReference>
<keyword evidence="1 2" id="KW-0443">Lipid metabolism</keyword>
<sequence>MFIHILIMMGWYYMNIYSSIKFADIVFEGGGGVKGIGLVGALKPFEQKGYHWKNICGNSAGSIVAALVAVGYSSDEIKKLMIDLDYTKIADKNYSIMPFFSNAHNLLFKKGLFKGDYIKNWIDDALSNKLKLHSKKKVTFGDLIIPDEKGILLNNIKYKRKYKLHIIATDISRGKMIILPEDIAEYGINPDEFEVGLAIRMSISIPYFFQPVKLFKKNSNRKSLIVDGGVLSNYPVWIFDVNGIPDWPTIGFKLGGNKEIREHKITNILNFTSSIIETMLEAQDDIHISEMDFLRTVKIDTLDIKTTDFNIESKKIIDLYNSGEACARSFLQNFESDFKKHRIMRVNSLNNRTFKRICDSFTSNGIC</sequence>
<dbReference type="AlphaFoldDB" id="A0A5N7J1B5"/>
<name>A0A5N7J1B5_9CLOT</name>
<organism evidence="4 5">
    <name type="scientific">Clostridium estertheticum</name>
    <dbReference type="NCBI Taxonomy" id="238834"/>
    <lineage>
        <taxon>Bacteria</taxon>
        <taxon>Bacillati</taxon>
        <taxon>Bacillota</taxon>
        <taxon>Clostridia</taxon>
        <taxon>Eubacteriales</taxon>
        <taxon>Clostridiaceae</taxon>
        <taxon>Clostridium</taxon>
    </lineage>
</organism>
<dbReference type="InterPro" id="IPR002641">
    <property type="entry name" value="PNPLA_dom"/>
</dbReference>
<comment type="caution">
    <text evidence="4">The sequence shown here is derived from an EMBL/GenBank/DDBJ whole genome shotgun (WGS) entry which is preliminary data.</text>
</comment>
<proteinExistence type="predicted"/>
<dbReference type="SUPFAM" id="SSF52151">
    <property type="entry name" value="FabD/lysophospholipase-like"/>
    <property type="match status" value="1"/>
</dbReference>
<reference evidence="4 5" key="1">
    <citation type="journal article" date="2019" name="Lett. Appl. Microbiol.">
        <title>A case of 'blown pack' spoilage of vacuum-packaged pork likely associated with Clostridium estertheticum in Canada.</title>
        <authorList>
            <person name="Zhang P."/>
            <person name="Ward P."/>
            <person name="McMullen L.M."/>
            <person name="Yang X."/>
        </authorList>
    </citation>
    <scope>NUCLEOTIDE SEQUENCE [LARGE SCALE GENOMIC DNA]</scope>
    <source>
        <strain evidence="4 5">MA19</strain>
    </source>
</reference>
<feature type="short sequence motif" description="DGA/G" evidence="2">
    <location>
        <begin position="227"/>
        <end position="229"/>
    </location>
</feature>
<evidence type="ECO:0000313" key="5">
    <source>
        <dbReference type="Proteomes" id="UP000342249"/>
    </source>
</evidence>